<sequence length="1343" mass="153020">MLKKYTLVPLLLLLLQFAYAQQQSVQFSTLNIHSGLSNNQVNCIYKDAKGFLWFGTMSGLNRYDGDNFRIFRHSLSDSLSLSDDYITHIFSAPGNRLFIKTRNGDNIYDPAKEQFTDAAPWLQSMGLPTIGVRSMLLTGDACWAAYADSGLYCIKDRNRGVRIFLPEEKGGIADIKMDGDQFLYILFLNGNVTKLDTRSNKVVYRTDVLRPFINASSFTLQLFIDAQHDLWVYRPSTDYGVLYFNPASGMVKQLSRKQQVLNNDIVNSVIQDNLGRIWIGTDHGGINIIDKKDFSSSFLTNQPEDVKSVAENAIYALYKDNQGIIWCGTYKRGVSYYAENKMKFSLYKNKQGNPQSLSYNDVNCFVEDRKGNIWIGTNGGGLLYFDRKANTFRQFKHNAADDNSISNDVIVSLYVDPYNNLWIGYYFGGMDYLSNNRFTHFRNNAEDPNSLASKTVLKIFRDQRNNFWVGTLGGGLDRFDPGNGIFYHNNTTLPNSIHSDFISAFAESQEGDLWIGTAYGIDVMDKDKGTFSHLLHSTHNLSNDNVTSLHCDSRGNMWVGTREGLNVYQPKTGSFKSFRIEDGLPDNSINCILEDNNHQLWVSTANGLSRVTMEQDHNGIRIHCRNYDEEDGLQGRAFNSSAALKLKSGELIFGGADGFNIFNPAEMRQNRFEPVLVFTGLQILNKPVAVNEKRQQQVVLPTALPETREITLQYNENDFSIDFAALNFINTRKNRYAYLLEGFNKDWVTADGKTRRIAYTNINPGVYTLHLKAANEDGVWNEQGISLVIRILPPFWKTTWAYLLYLLLGAGLLFLSRKMIIQRAHRRFALEQERREAQGLHELDMMKIKLLTNVSHEFRTPVSLILAPIEDILKKAKDPEDKKKFQLIRRNARRLLNLVNQLMDFRKMEMQELKNEPAAGDLMAFIQETADSFTDLAERKSIVFTWHTNCPQLPALFDHDKMERILFNLLFNAFKFTPEGGAVIITANVTGNTLELRIKDTGIGIPEERQEKIFERYFQVDNPGSFVNQGSGIGLAITREFVRLCNGSIAVESKVNEGTTFTLRFPIVRPQTEETPLPLPVIHSAGTEKRNSRKKQRILLVEDNDDFRFYLKDNLKEWYDILEATDGADGWHKTLNTLPDLVVSDVNMPLMDGVDLCKKIGGDARTRHIPVILLTAMDTEETQLKGLESGAADYMVKPFSFEIMLSRVRNILARKVPVQLVIPQPDMQHANTLTADEKFMQHALEIVEKHLSEASFSVEMLSQQLCMNRVSVYRRIFSLTGHSPIEFIRTIRLQRAAQLLSQTEMNITEVAYEVGFNNPKYFARYFKIAYNMLPSAYASAMRK</sequence>
<keyword evidence="7" id="KW-0067">ATP-binding</keyword>
<dbReference type="InterPro" id="IPR003661">
    <property type="entry name" value="HisK_dim/P_dom"/>
</dbReference>
<dbReference type="OrthoDB" id="1489484at2"/>
<dbReference type="SUPFAM" id="SSF63829">
    <property type="entry name" value="Calcium-dependent phosphotriesterase"/>
    <property type="match status" value="3"/>
</dbReference>
<evidence type="ECO:0000256" key="4">
    <source>
        <dbReference type="ARBA" id="ARBA00022679"/>
    </source>
</evidence>
<keyword evidence="12" id="KW-0732">Signal</keyword>
<dbReference type="SUPFAM" id="SSF55874">
    <property type="entry name" value="ATPase domain of HSP90 chaperone/DNA topoisomerase II/histidine kinase"/>
    <property type="match status" value="1"/>
</dbReference>
<keyword evidence="10" id="KW-0804">Transcription</keyword>
<dbReference type="InterPro" id="IPR036097">
    <property type="entry name" value="HisK_dim/P_sf"/>
</dbReference>
<dbReference type="PANTHER" id="PTHR43547">
    <property type="entry name" value="TWO-COMPONENT HISTIDINE KINASE"/>
    <property type="match status" value="1"/>
</dbReference>
<comment type="catalytic activity">
    <reaction evidence="1">
        <text>ATP + protein L-histidine = ADP + protein N-phospho-L-histidine.</text>
        <dbReference type="EC" id="2.7.13.3"/>
    </reaction>
</comment>
<dbReference type="Pfam" id="PF12833">
    <property type="entry name" value="HTH_18"/>
    <property type="match status" value="1"/>
</dbReference>
<gene>
    <name evidence="16" type="ORF">SAMN04488055_2255</name>
</gene>
<dbReference type="GO" id="GO:0043565">
    <property type="term" value="F:sequence-specific DNA binding"/>
    <property type="evidence" value="ECO:0007669"/>
    <property type="project" value="InterPro"/>
</dbReference>
<name>A0A1N6FJJ5_9BACT</name>
<evidence type="ECO:0000256" key="9">
    <source>
        <dbReference type="ARBA" id="ARBA00023015"/>
    </source>
</evidence>
<feature type="domain" description="Histidine kinase" evidence="14">
    <location>
        <begin position="853"/>
        <end position="1069"/>
    </location>
</feature>
<reference evidence="16 17" key="1">
    <citation type="submission" date="2016-11" db="EMBL/GenBank/DDBJ databases">
        <authorList>
            <person name="Jaros S."/>
            <person name="Januszkiewicz K."/>
            <person name="Wedrychowicz H."/>
        </authorList>
    </citation>
    <scope>NUCLEOTIDE SEQUENCE [LARGE SCALE GENOMIC DNA]</scope>
    <source>
        <strain evidence="16 17">DSM 24787</strain>
    </source>
</reference>
<dbReference type="InterPro" id="IPR005467">
    <property type="entry name" value="His_kinase_dom"/>
</dbReference>
<dbReference type="InterPro" id="IPR001789">
    <property type="entry name" value="Sig_transdc_resp-reg_receiver"/>
</dbReference>
<feature type="domain" description="HTH araC/xylS-type" evidence="13">
    <location>
        <begin position="1241"/>
        <end position="1340"/>
    </location>
</feature>
<feature type="chain" id="PRO_5013314771" description="histidine kinase" evidence="12">
    <location>
        <begin position="21"/>
        <end position="1343"/>
    </location>
</feature>
<organism evidence="16 17">
    <name type="scientific">Chitinophaga niabensis</name>
    <dbReference type="NCBI Taxonomy" id="536979"/>
    <lineage>
        <taxon>Bacteria</taxon>
        <taxon>Pseudomonadati</taxon>
        <taxon>Bacteroidota</taxon>
        <taxon>Chitinophagia</taxon>
        <taxon>Chitinophagales</taxon>
        <taxon>Chitinophagaceae</taxon>
        <taxon>Chitinophaga</taxon>
    </lineage>
</organism>
<evidence type="ECO:0000256" key="2">
    <source>
        <dbReference type="ARBA" id="ARBA00012438"/>
    </source>
</evidence>
<feature type="domain" description="Response regulatory" evidence="15">
    <location>
        <begin position="1097"/>
        <end position="1212"/>
    </location>
</feature>
<dbReference type="SMART" id="SM00342">
    <property type="entry name" value="HTH_ARAC"/>
    <property type="match status" value="1"/>
</dbReference>
<dbReference type="GO" id="GO:0005524">
    <property type="term" value="F:ATP binding"/>
    <property type="evidence" value="ECO:0007669"/>
    <property type="project" value="UniProtKB-KW"/>
</dbReference>
<dbReference type="FunFam" id="2.60.40.10:FF:000791">
    <property type="entry name" value="Two-component system sensor histidine kinase/response regulator"/>
    <property type="match status" value="1"/>
</dbReference>
<dbReference type="GO" id="GO:0003700">
    <property type="term" value="F:DNA-binding transcription factor activity"/>
    <property type="evidence" value="ECO:0007669"/>
    <property type="project" value="InterPro"/>
</dbReference>
<dbReference type="PROSITE" id="PS50109">
    <property type="entry name" value="HIS_KIN"/>
    <property type="match status" value="1"/>
</dbReference>
<dbReference type="GO" id="GO:0000155">
    <property type="term" value="F:phosphorelay sensor kinase activity"/>
    <property type="evidence" value="ECO:0007669"/>
    <property type="project" value="InterPro"/>
</dbReference>
<evidence type="ECO:0000256" key="7">
    <source>
        <dbReference type="ARBA" id="ARBA00022840"/>
    </source>
</evidence>
<keyword evidence="4" id="KW-0808">Transferase</keyword>
<dbReference type="SUPFAM" id="SSF46689">
    <property type="entry name" value="Homeodomain-like"/>
    <property type="match status" value="1"/>
</dbReference>
<dbReference type="Pfam" id="PF02518">
    <property type="entry name" value="HATPase_c"/>
    <property type="match status" value="1"/>
</dbReference>
<dbReference type="CDD" id="cd00082">
    <property type="entry name" value="HisKA"/>
    <property type="match status" value="1"/>
</dbReference>
<dbReference type="Gene3D" id="3.30.565.10">
    <property type="entry name" value="Histidine kinase-like ATPase, C-terminal domain"/>
    <property type="match status" value="1"/>
</dbReference>
<dbReference type="Gene3D" id="1.10.287.130">
    <property type="match status" value="1"/>
</dbReference>
<dbReference type="PROSITE" id="PS50110">
    <property type="entry name" value="RESPONSE_REGULATORY"/>
    <property type="match status" value="1"/>
</dbReference>
<dbReference type="Pfam" id="PF07494">
    <property type="entry name" value="Reg_prop"/>
    <property type="match status" value="7"/>
</dbReference>
<dbReference type="Pfam" id="PF07495">
    <property type="entry name" value="Y_Y_Y"/>
    <property type="match status" value="1"/>
</dbReference>
<dbReference type="CDD" id="cd17574">
    <property type="entry name" value="REC_OmpR"/>
    <property type="match status" value="1"/>
</dbReference>
<dbReference type="Gene3D" id="3.40.50.2300">
    <property type="match status" value="1"/>
</dbReference>
<feature type="modified residue" description="4-aspartylphosphate" evidence="11">
    <location>
        <position position="1145"/>
    </location>
</feature>
<evidence type="ECO:0000313" key="17">
    <source>
        <dbReference type="Proteomes" id="UP000185003"/>
    </source>
</evidence>
<dbReference type="Gene3D" id="2.60.40.10">
    <property type="entry name" value="Immunoglobulins"/>
    <property type="match status" value="1"/>
</dbReference>
<evidence type="ECO:0000259" key="13">
    <source>
        <dbReference type="PROSITE" id="PS01124"/>
    </source>
</evidence>
<dbReference type="InterPro" id="IPR036890">
    <property type="entry name" value="HATPase_C_sf"/>
</dbReference>
<dbReference type="RefSeq" id="WP_074239323.1">
    <property type="nucleotide sequence ID" value="NZ_FSRA01000001.1"/>
</dbReference>
<evidence type="ECO:0000313" key="16">
    <source>
        <dbReference type="EMBL" id="SIN95437.1"/>
    </source>
</evidence>
<keyword evidence="17" id="KW-1185">Reference proteome</keyword>
<dbReference type="SUPFAM" id="SSF52172">
    <property type="entry name" value="CheY-like"/>
    <property type="match status" value="1"/>
</dbReference>
<evidence type="ECO:0000256" key="5">
    <source>
        <dbReference type="ARBA" id="ARBA00022741"/>
    </source>
</evidence>
<evidence type="ECO:0000259" key="15">
    <source>
        <dbReference type="PROSITE" id="PS50110"/>
    </source>
</evidence>
<dbReference type="InterPro" id="IPR015943">
    <property type="entry name" value="WD40/YVTN_repeat-like_dom_sf"/>
</dbReference>
<evidence type="ECO:0000259" key="14">
    <source>
        <dbReference type="PROSITE" id="PS50109"/>
    </source>
</evidence>
<dbReference type="SMART" id="SM00388">
    <property type="entry name" value="HisKA"/>
    <property type="match status" value="1"/>
</dbReference>
<dbReference type="CDD" id="cd16922">
    <property type="entry name" value="HATPase_EvgS-ArcB-TorS-like"/>
    <property type="match status" value="1"/>
</dbReference>
<dbReference type="Gene3D" id="1.10.10.60">
    <property type="entry name" value="Homeodomain-like"/>
    <property type="match status" value="1"/>
</dbReference>
<dbReference type="EMBL" id="FSRA01000001">
    <property type="protein sequence ID" value="SIN95437.1"/>
    <property type="molecule type" value="Genomic_DNA"/>
</dbReference>
<dbReference type="SMART" id="SM00448">
    <property type="entry name" value="REC"/>
    <property type="match status" value="1"/>
</dbReference>
<dbReference type="InterPro" id="IPR011006">
    <property type="entry name" value="CheY-like_superfamily"/>
</dbReference>
<dbReference type="Pfam" id="PF00512">
    <property type="entry name" value="HisKA"/>
    <property type="match status" value="1"/>
</dbReference>
<keyword evidence="5" id="KW-0547">Nucleotide-binding</keyword>
<dbReference type="Pfam" id="PF00072">
    <property type="entry name" value="Response_reg"/>
    <property type="match status" value="1"/>
</dbReference>
<dbReference type="PROSITE" id="PS01124">
    <property type="entry name" value="HTH_ARAC_FAMILY_2"/>
    <property type="match status" value="1"/>
</dbReference>
<dbReference type="InterPro" id="IPR011123">
    <property type="entry name" value="Y_Y_Y"/>
</dbReference>
<dbReference type="SMART" id="SM00387">
    <property type="entry name" value="HATPase_c"/>
    <property type="match status" value="1"/>
</dbReference>
<keyword evidence="8" id="KW-0902">Two-component regulatory system</keyword>
<dbReference type="PANTHER" id="PTHR43547:SF2">
    <property type="entry name" value="HYBRID SIGNAL TRANSDUCTION HISTIDINE KINASE C"/>
    <property type="match status" value="1"/>
</dbReference>
<dbReference type="InterPro" id="IPR003594">
    <property type="entry name" value="HATPase_dom"/>
</dbReference>
<evidence type="ECO:0000256" key="12">
    <source>
        <dbReference type="SAM" id="SignalP"/>
    </source>
</evidence>
<dbReference type="STRING" id="536979.SAMN04488055_2255"/>
<evidence type="ECO:0000256" key="6">
    <source>
        <dbReference type="ARBA" id="ARBA00022777"/>
    </source>
</evidence>
<feature type="signal peptide" evidence="12">
    <location>
        <begin position="1"/>
        <end position="20"/>
    </location>
</feature>
<dbReference type="Gene3D" id="2.130.10.10">
    <property type="entry name" value="YVTN repeat-like/Quinoprotein amine dehydrogenase"/>
    <property type="match status" value="2"/>
</dbReference>
<dbReference type="FunFam" id="3.30.565.10:FF:000037">
    <property type="entry name" value="Hybrid sensor histidine kinase/response regulator"/>
    <property type="match status" value="1"/>
</dbReference>
<dbReference type="InterPro" id="IPR011110">
    <property type="entry name" value="Reg_prop"/>
</dbReference>
<proteinExistence type="predicted"/>
<evidence type="ECO:0000256" key="11">
    <source>
        <dbReference type="PROSITE-ProRule" id="PRU00169"/>
    </source>
</evidence>
<dbReference type="EC" id="2.7.13.3" evidence="2"/>
<keyword evidence="6 16" id="KW-0418">Kinase</keyword>
<dbReference type="FunFam" id="1.10.287.130:FF:000045">
    <property type="entry name" value="Two-component system sensor histidine kinase/response regulator"/>
    <property type="match status" value="1"/>
</dbReference>
<dbReference type="SUPFAM" id="SSF47384">
    <property type="entry name" value="Homodimeric domain of signal transducing histidine kinase"/>
    <property type="match status" value="1"/>
</dbReference>
<accession>A0A1N6FJJ5</accession>
<dbReference type="InterPro" id="IPR018060">
    <property type="entry name" value="HTH_AraC"/>
</dbReference>
<evidence type="ECO:0000256" key="3">
    <source>
        <dbReference type="ARBA" id="ARBA00022553"/>
    </source>
</evidence>
<keyword evidence="3 11" id="KW-0597">Phosphoprotein</keyword>
<dbReference type="InterPro" id="IPR009057">
    <property type="entry name" value="Homeodomain-like_sf"/>
</dbReference>
<evidence type="ECO:0000256" key="1">
    <source>
        <dbReference type="ARBA" id="ARBA00000085"/>
    </source>
</evidence>
<keyword evidence="9" id="KW-0805">Transcription regulation</keyword>
<dbReference type="InterPro" id="IPR013783">
    <property type="entry name" value="Ig-like_fold"/>
</dbReference>
<dbReference type="Proteomes" id="UP000185003">
    <property type="component" value="Unassembled WGS sequence"/>
</dbReference>
<dbReference type="PRINTS" id="PR00344">
    <property type="entry name" value="BCTRLSENSOR"/>
</dbReference>
<dbReference type="InterPro" id="IPR004358">
    <property type="entry name" value="Sig_transdc_His_kin-like_C"/>
</dbReference>
<evidence type="ECO:0000256" key="8">
    <source>
        <dbReference type="ARBA" id="ARBA00023012"/>
    </source>
</evidence>
<evidence type="ECO:0000256" key="10">
    <source>
        <dbReference type="ARBA" id="ARBA00023163"/>
    </source>
</evidence>
<protein>
    <recommendedName>
        <fullName evidence="2">histidine kinase</fullName>
        <ecNumber evidence="2">2.7.13.3</ecNumber>
    </recommendedName>
</protein>